<evidence type="ECO:0000313" key="3">
    <source>
        <dbReference type="Proteomes" id="UP000322667"/>
    </source>
</evidence>
<dbReference type="EMBL" id="CM017610">
    <property type="protein sequence ID" value="TYI43957.1"/>
    <property type="molecule type" value="Genomic_DNA"/>
</dbReference>
<accession>A0A5D2RSX5</accession>
<organism evidence="2 3">
    <name type="scientific">Gossypium tomentosum</name>
    <name type="common">Hawaiian cotton</name>
    <name type="synonym">Gossypium sandvicense</name>
    <dbReference type="NCBI Taxonomy" id="34277"/>
    <lineage>
        <taxon>Eukaryota</taxon>
        <taxon>Viridiplantae</taxon>
        <taxon>Streptophyta</taxon>
        <taxon>Embryophyta</taxon>
        <taxon>Tracheophyta</taxon>
        <taxon>Spermatophyta</taxon>
        <taxon>Magnoliopsida</taxon>
        <taxon>eudicotyledons</taxon>
        <taxon>Gunneridae</taxon>
        <taxon>Pentapetalae</taxon>
        <taxon>rosids</taxon>
        <taxon>malvids</taxon>
        <taxon>Malvales</taxon>
        <taxon>Malvaceae</taxon>
        <taxon>Malvoideae</taxon>
        <taxon>Gossypium</taxon>
    </lineage>
</organism>
<dbReference type="AlphaFoldDB" id="A0A5D2RSX5"/>
<evidence type="ECO:0000313" key="2">
    <source>
        <dbReference type="EMBL" id="TYI43957.1"/>
    </source>
</evidence>
<feature type="region of interest" description="Disordered" evidence="1">
    <location>
        <begin position="85"/>
        <end position="108"/>
    </location>
</feature>
<proteinExistence type="predicted"/>
<feature type="compositionally biased region" description="Polar residues" evidence="1">
    <location>
        <begin position="85"/>
        <end position="98"/>
    </location>
</feature>
<reference evidence="2 3" key="1">
    <citation type="submission" date="2019-07" db="EMBL/GenBank/DDBJ databases">
        <title>WGS assembly of Gossypium tomentosum.</title>
        <authorList>
            <person name="Chen Z.J."/>
            <person name="Sreedasyam A."/>
            <person name="Ando A."/>
            <person name="Song Q."/>
            <person name="De L."/>
            <person name="Hulse-Kemp A."/>
            <person name="Ding M."/>
            <person name="Ye W."/>
            <person name="Kirkbride R."/>
            <person name="Jenkins J."/>
            <person name="Plott C."/>
            <person name="Lovell J."/>
            <person name="Lin Y.-M."/>
            <person name="Vaughn R."/>
            <person name="Liu B."/>
            <person name="Li W."/>
            <person name="Simpson S."/>
            <person name="Scheffler B."/>
            <person name="Saski C."/>
            <person name="Grover C."/>
            <person name="Hu G."/>
            <person name="Conover J."/>
            <person name="Carlson J."/>
            <person name="Shu S."/>
            <person name="Boston L."/>
            <person name="Williams M."/>
            <person name="Peterson D."/>
            <person name="Mcgee K."/>
            <person name="Jones D."/>
            <person name="Wendel J."/>
            <person name="Stelly D."/>
            <person name="Grimwood J."/>
            <person name="Schmutz J."/>
        </authorList>
    </citation>
    <scope>NUCLEOTIDE SEQUENCE [LARGE SCALE GENOMIC DNA]</scope>
    <source>
        <strain evidence="2">7179.01</strain>
    </source>
</reference>
<name>A0A5D2RSX5_GOSTO</name>
<gene>
    <name evidence="2" type="ORF">ES332_A01G203500v1</name>
</gene>
<protein>
    <submittedName>
        <fullName evidence="2">Uncharacterized protein</fullName>
    </submittedName>
</protein>
<keyword evidence="3" id="KW-1185">Reference proteome</keyword>
<sequence length="108" mass="12239">MTHFSHTSKSTLMMLPLETSVQNQDGWSLMARRMFHNDSAKAQFGTMEKVDTMVPKQFQNSGNYHDSAKAQFGTMEKVDTMVPKQFQNSGNYHDSMSLESEIDAANCH</sequence>
<evidence type="ECO:0000256" key="1">
    <source>
        <dbReference type="SAM" id="MobiDB-lite"/>
    </source>
</evidence>
<dbReference type="Proteomes" id="UP000322667">
    <property type="component" value="Chromosome A01"/>
</dbReference>